<evidence type="ECO:0000313" key="1">
    <source>
        <dbReference type="EMBL" id="KAL3882253.1"/>
    </source>
</evidence>
<dbReference type="Proteomes" id="UP001634394">
    <property type="component" value="Unassembled WGS sequence"/>
</dbReference>
<dbReference type="AlphaFoldDB" id="A0ABD3XBK4"/>
<gene>
    <name evidence="1" type="ORF">ACJMK2_028615</name>
</gene>
<keyword evidence="2" id="KW-1185">Reference proteome</keyword>
<protein>
    <submittedName>
        <fullName evidence="1">Uncharacterized protein</fullName>
    </submittedName>
</protein>
<dbReference type="InterPro" id="IPR024868">
    <property type="entry name" value="FJX1/FJ"/>
</dbReference>
<proteinExistence type="predicted"/>
<dbReference type="PANTHER" id="PTHR13147:SF5">
    <property type="entry name" value="FOUR-JOINTED BOX PROTEIN 1"/>
    <property type="match status" value="1"/>
</dbReference>
<dbReference type="PRINTS" id="PR02072">
    <property type="entry name" value="4JOINTEDBOX1"/>
</dbReference>
<reference evidence="1 2" key="1">
    <citation type="submission" date="2024-11" db="EMBL/GenBank/DDBJ databases">
        <title>Chromosome-level genome assembly of the freshwater bivalve Anodonta woodiana.</title>
        <authorList>
            <person name="Chen X."/>
        </authorList>
    </citation>
    <scope>NUCLEOTIDE SEQUENCE [LARGE SCALE GENOMIC DNA]</scope>
    <source>
        <strain evidence="1">MN2024</strain>
        <tissue evidence="1">Gills</tissue>
    </source>
</reference>
<comment type="caution">
    <text evidence="1">The sequence shown here is derived from an EMBL/GenBank/DDBJ whole genome shotgun (WGS) entry which is preliminary data.</text>
</comment>
<dbReference type="PANTHER" id="PTHR13147">
    <property type="entry name" value="FOUR-JOINTED BOX PROTEIN 1"/>
    <property type="match status" value="1"/>
</dbReference>
<name>A0ABD3XBK4_SINWO</name>
<dbReference type="EMBL" id="JBJQND010000003">
    <property type="protein sequence ID" value="KAL3882253.1"/>
    <property type="molecule type" value="Genomic_DNA"/>
</dbReference>
<evidence type="ECO:0000313" key="2">
    <source>
        <dbReference type="Proteomes" id="UP001634394"/>
    </source>
</evidence>
<accession>A0ABD3XBK4</accession>
<sequence length="525" mass="60091">MKSFTVAFMMGISFTFGLLLGLVIHLPASTLPAAFIPDAFGGIRFQRSLQTFGKAWIEPETTANDNQANSEIEDKAYLRLPGAIAKNPVQAHYSPLSSSLNNDNHKAHESIKHKSGHSETVIHLSGDQPESLVYVASVENKLIFNDTVITSKYKKYSYTGDQGDGDLSKSTNDTDKSALEVVLHQQKDENSKTNQQALDNQNQTIQKFESDNVLVDSIIWAPSVDNACHYGFFMKDHDIWKKKVTKEKILKIEEGCGRMQNRLLTFHDASKACARYRLNVDQIQGEIYSYYLSKLLGMNNVPPSTLQLVNFRDNQWSMVQHQIATSQWAEDKPFVLARWIDGLSPAYIPHEFREQGNKGLQPDHDYLRQKSKSELCELLQWSDLIIFDYLTANLDRVVNNMFNKQWNDQMMNRPAHNLEKSSDGHLVFLDNESGLFHGYRLLDKYSPFHQVLLDSLCVFRKSTIDNIGRLVKSESIGDELQKLFETNEPLFRHIPKIPKSNVKVLQQRLLDVYKRMQFCNSLYSK</sequence>
<organism evidence="1 2">
    <name type="scientific">Sinanodonta woodiana</name>
    <name type="common">Chinese pond mussel</name>
    <name type="synonym">Anodonta woodiana</name>
    <dbReference type="NCBI Taxonomy" id="1069815"/>
    <lineage>
        <taxon>Eukaryota</taxon>
        <taxon>Metazoa</taxon>
        <taxon>Spiralia</taxon>
        <taxon>Lophotrochozoa</taxon>
        <taxon>Mollusca</taxon>
        <taxon>Bivalvia</taxon>
        <taxon>Autobranchia</taxon>
        <taxon>Heteroconchia</taxon>
        <taxon>Palaeoheterodonta</taxon>
        <taxon>Unionida</taxon>
        <taxon>Unionoidea</taxon>
        <taxon>Unionidae</taxon>
        <taxon>Unioninae</taxon>
        <taxon>Sinanodonta</taxon>
    </lineage>
</organism>